<evidence type="ECO:0000256" key="11">
    <source>
        <dbReference type="ARBA" id="ARBA00023235"/>
    </source>
</evidence>
<dbReference type="eggNOG" id="COG0063">
    <property type="taxonomic scope" value="Bacteria"/>
</dbReference>
<comment type="catalytic activity">
    <reaction evidence="2 18 19">
        <text>(6R)-NADPHX = (6S)-NADPHX</text>
        <dbReference type="Rhea" id="RHEA:32227"/>
        <dbReference type="ChEBI" id="CHEBI:64076"/>
        <dbReference type="ChEBI" id="CHEBI:64077"/>
        <dbReference type="EC" id="5.1.99.6"/>
    </reaction>
</comment>
<dbReference type="PANTHER" id="PTHR12592">
    <property type="entry name" value="ATP-DEPENDENT (S)-NAD(P)H-HYDRATE DEHYDRATASE FAMILY MEMBER"/>
    <property type="match status" value="1"/>
</dbReference>
<evidence type="ECO:0000256" key="17">
    <source>
        <dbReference type="HAMAP-Rule" id="MF_01965"/>
    </source>
</evidence>
<dbReference type="InterPro" id="IPR004443">
    <property type="entry name" value="YjeF_N_dom"/>
</dbReference>
<evidence type="ECO:0000259" key="20">
    <source>
        <dbReference type="PROSITE" id="PS51383"/>
    </source>
</evidence>
<comment type="catalytic activity">
    <reaction evidence="15 17 19">
        <text>(6S)-NADHX + ADP = AMP + phosphate + NADH + H(+)</text>
        <dbReference type="Rhea" id="RHEA:32223"/>
        <dbReference type="ChEBI" id="CHEBI:15378"/>
        <dbReference type="ChEBI" id="CHEBI:43474"/>
        <dbReference type="ChEBI" id="CHEBI:57945"/>
        <dbReference type="ChEBI" id="CHEBI:64074"/>
        <dbReference type="ChEBI" id="CHEBI:456215"/>
        <dbReference type="ChEBI" id="CHEBI:456216"/>
        <dbReference type="EC" id="4.2.1.136"/>
    </reaction>
</comment>
<dbReference type="GO" id="GO:0046496">
    <property type="term" value="P:nicotinamide nucleotide metabolic process"/>
    <property type="evidence" value="ECO:0007669"/>
    <property type="project" value="UniProtKB-UniRule"/>
</dbReference>
<dbReference type="EMBL" id="ABWP01000006">
    <property type="protein sequence ID" value="EEA86213.1"/>
    <property type="molecule type" value="Genomic_DNA"/>
</dbReference>
<evidence type="ECO:0000256" key="2">
    <source>
        <dbReference type="ARBA" id="ARBA00000909"/>
    </source>
</evidence>
<comment type="subunit">
    <text evidence="17">Homotetramer.</text>
</comment>
<dbReference type="HAMAP" id="MF_01965">
    <property type="entry name" value="NADHX_dehydratase"/>
    <property type="match status" value="1"/>
</dbReference>
<feature type="domain" description="YjeF N-terminal" evidence="21">
    <location>
        <begin position="9"/>
        <end position="216"/>
    </location>
</feature>
<dbReference type="STRING" id="500633.CLOHIR_00135"/>
<comment type="catalytic activity">
    <reaction evidence="16 17 19">
        <text>(6S)-NADPHX + ADP = AMP + phosphate + NADPH + H(+)</text>
        <dbReference type="Rhea" id="RHEA:32235"/>
        <dbReference type="ChEBI" id="CHEBI:15378"/>
        <dbReference type="ChEBI" id="CHEBI:43474"/>
        <dbReference type="ChEBI" id="CHEBI:57783"/>
        <dbReference type="ChEBI" id="CHEBI:64076"/>
        <dbReference type="ChEBI" id="CHEBI:456215"/>
        <dbReference type="ChEBI" id="CHEBI:456216"/>
        <dbReference type="EC" id="4.2.1.136"/>
    </reaction>
</comment>
<accession>B6FW86</accession>
<comment type="function">
    <text evidence="14 19">Bifunctional enzyme that catalyzes the epimerization of the S- and R-forms of NAD(P)HX and the dehydration of the S-form of NAD(P)HX at the expense of ADP, which is converted to AMP. This allows the repair of both epimers of NAD(P)HX, a damaged form of NAD(P)H that is a result of enzymatic or heat-dependent hydration.</text>
</comment>
<keyword evidence="5 18" id="KW-0479">Metal-binding</keyword>
<comment type="cofactor">
    <cofactor evidence="17">
        <name>Mg(2+)</name>
        <dbReference type="ChEBI" id="CHEBI:18420"/>
    </cofactor>
</comment>
<evidence type="ECO:0000256" key="19">
    <source>
        <dbReference type="PIRNR" id="PIRNR017184"/>
    </source>
</evidence>
<comment type="function">
    <text evidence="18">Catalyzes the epimerization of the S- and R-forms of NAD(P)HX, a damaged form of NAD(P)H that is a result of enzymatic or heat-dependent hydration. This is a prerequisite for the S-specific NAD(P)H-hydrate dehydratase to allow the repair of both epimers of NAD(P)HX.</text>
</comment>
<evidence type="ECO:0000256" key="7">
    <source>
        <dbReference type="ARBA" id="ARBA00022840"/>
    </source>
</evidence>
<comment type="similarity">
    <text evidence="4 19">In the C-terminal section; belongs to the NnrD/CARKD family.</text>
</comment>
<dbReference type="SUPFAM" id="SSF53613">
    <property type="entry name" value="Ribokinase-like"/>
    <property type="match status" value="1"/>
</dbReference>
<protein>
    <recommendedName>
        <fullName evidence="19">Bifunctional NAD(P)H-hydrate repair enzyme</fullName>
    </recommendedName>
    <alternativeName>
        <fullName evidence="19">Nicotinamide nucleotide repair protein</fullName>
    </alternativeName>
    <domain>
        <recommendedName>
            <fullName evidence="19">ADP-dependent (S)-NAD(P)H-hydrate dehydratase</fullName>
            <ecNumber evidence="19">4.2.1.136</ecNumber>
        </recommendedName>
        <alternativeName>
            <fullName evidence="19">ADP-dependent NAD(P)HX dehydratase</fullName>
        </alternativeName>
    </domain>
    <domain>
        <recommendedName>
            <fullName evidence="19">NAD(P)H-hydrate epimerase</fullName>
            <ecNumber evidence="19">5.1.99.6</ecNumber>
        </recommendedName>
    </domain>
</protein>
<evidence type="ECO:0000256" key="8">
    <source>
        <dbReference type="ARBA" id="ARBA00022857"/>
    </source>
</evidence>
<evidence type="ECO:0000256" key="6">
    <source>
        <dbReference type="ARBA" id="ARBA00022741"/>
    </source>
</evidence>
<dbReference type="InterPro" id="IPR000631">
    <property type="entry name" value="CARKD"/>
</dbReference>
<keyword evidence="6 17" id="KW-0547">Nucleotide-binding</keyword>
<evidence type="ECO:0000256" key="4">
    <source>
        <dbReference type="ARBA" id="ARBA00009524"/>
    </source>
</evidence>
<dbReference type="EC" id="5.1.99.6" evidence="19"/>
<dbReference type="OrthoDB" id="9806925at2"/>
<evidence type="ECO:0000256" key="10">
    <source>
        <dbReference type="ARBA" id="ARBA00023027"/>
    </source>
</evidence>
<evidence type="ECO:0000256" key="14">
    <source>
        <dbReference type="ARBA" id="ARBA00025153"/>
    </source>
</evidence>
<dbReference type="SUPFAM" id="SSF64153">
    <property type="entry name" value="YjeF N-terminal domain-like"/>
    <property type="match status" value="1"/>
</dbReference>
<dbReference type="HOGENOM" id="CLU_024853_4_1_9"/>
<comment type="similarity">
    <text evidence="17">Belongs to the NnrD/CARKD family.</text>
</comment>
<dbReference type="EC" id="4.2.1.136" evidence="19"/>
<dbReference type="GO" id="GO:0052855">
    <property type="term" value="F:ADP-dependent NAD(P)H-hydrate dehydratase activity"/>
    <property type="evidence" value="ECO:0007669"/>
    <property type="project" value="UniProtKB-UniRule"/>
</dbReference>
<organism evidence="22 23">
    <name type="scientific">Peptacetobacter hiranonis (strain DSM 13275 / JCM 10541 / KCTC 15199 / TO-931)</name>
    <name type="common">Clostridium hiranonis</name>
    <dbReference type="NCBI Taxonomy" id="500633"/>
    <lineage>
        <taxon>Bacteria</taxon>
        <taxon>Bacillati</taxon>
        <taxon>Bacillota</taxon>
        <taxon>Clostridia</taxon>
        <taxon>Peptostreptococcales</taxon>
        <taxon>Peptostreptococcaceae</taxon>
        <taxon>Peptacetobacter</taxon>
    </lineage>
</organism>
<evidence type="ECO:0000256" key="3">
    <source>
        <dbReference type="ARBA" id="ARBA00006001"/>
    </source>
</evidence>
<name>B6FW86_PEPHT</name>
<feature type="domain" description="YjeF C-terminal" evidence="20">
    <location>
        <begin position="226"/>
        <end position="496"/>
    </location>
</feature>
<evidence type="ECO:0000256" key="18">
    <source>
        <dbReference type="HAMAP-Rule" id="MF_01966"/>
    </source>
</evidence>
<comment type="caution">
    <text evidence="18">Lacks conserved residue(s) required for the propagation of feature annotation.</text>
</comment>
<dbReference type="InterPro" id="IPR036652">
    <property type="entry name" value="YjeF_N_dom_sf"/>
</dbReference>
<evidence type="ECO:0000256" key="12">
    <source>
        <dbReference type="ARBA" id="ARBA00023239"/>
    </source>
</evidence>
<feature type="binding site" evidence="18">
    <location>
        <begin position="55"/>
        <end position="59"/>
    </location>
    <ligand>
        <name>(6S)-NADPHX</name>
        <dbReference type="ChEBI" id="CHEBI:64076"/>
    </ligand>
</feature>
<dbReference type="PROSITE" id="PS51385">
    <property type="entry name" value="YJEF_N"/>
    <property type="match status" value="1"/>
</dbReference>
<evidence type="ECO:0000256" key="15">
    <source>
        <dbReference type="ARBA" id="ARBA00048238"/>
    </source>
</evidence>
<dbReference type="GO" id="GO:0005524">
    <property type="term" value="F:ATP binding"/>
    <property type="evidence" value="ECO:0007669"/>
    <property type="project" value="UniProtKB-UniRule"/>
</dbReference>
<dbReference type="Pfam" id="PF03853">
    <property type="entry name" value="YjeF_N"/>
    <property type="match status" value="1"/>
</dbReference>
<evidence type="ECO:0000259" key="21">
    <source>
        <dbReference type="PROSITE" id="PS51385"/>
    </source>
</evidence>
<comment type="function">
    <text evidence="17">Catalyzes the dehydration of the S-form of NAD(P)HX at the expense of ADP, which is converted to AMP. Together with NAD(P)HX epimerase, which catalyzes the epimerization of the S- and R-forms, the enzyme allows the repair of both epimers of NAD(P)HX, a damaged form of NAD(P)H that is a result of enzymatic or heat-dependent hydration.</text>
</comment>
<dbReference type="RefSeq" id="WP_006439053.1">
    <property type="nucleotide sequence ID" value="NZ_DS995355.1"/>
</dbReference>
<reference evidence="22 23" key="2">
    <citation type="submission" date="2008-10" db="EMBL/GenBank/DDBJ databases">
        <title>Draft genome sequence of Clostridium hiranonis (DSM 13275).</title>
        <authorList>
            <person name="Sudarsanam P."/>
            <person name="Ley R."/>
            <person name="Guruge J."/>
            <person name="Turnbaugh P.J."/>
            <person name="Mahowald M."/>
            <person name="Liep D."/>
            <person name="Gordon J."/>
        </authorList>
    </citation>
    <scope>NUCLEOTIDE SEQUENCE [LARGE SCALE GENOMIC DNA]</scope>
    <source>
        <strain evidence="22 23">DSM 13275</strain>
    </source>
</reference>
<dbReference type="Pfam" id="PF01256">
    <property type="entry name" value="Carb_kinase"/>
    <property type="match status" value="1"/>
</dbReference>
<feature type="binding site" evidence="18">
    <location>
        <position position="159"/>
    </location>
    <ligand>
        <name>(6S)-NADPHX</name>
        <dbReference type="ChEBI" id="CHEBI:64076"/>
    </ligand>
</feature>
<keyword evidence="7 17" id="KW-0067">ATP-binding</keyword>
<comment type="catalytic activity">
    <reaction evidence="1 18 19">
        <text>(6R)-NADHX = (6S)-NADHX</text>
        <dbReference type="Rhea" id="RHEA:32215"/>
        <dbReference type="ChEBI" id="CHEBI:64074"/>
        <dbReference type="ChEBI" id="CHEBI:64075"/>
        <dbReference type="EC" id="5.1.99.6"/>
    </reaction>
</comment>
<evidence type="ECO:0000256" key="5">
    <source>
        <dbReference type="ARBA" id="ARBA00022723"/>
    </source>
</evidence>
<comment type="cofactor">
    <cofactor evidence="18 19">
        <name>K(+)</name>
        <dbReference type="ChEBI" id="CHEBI:29103"/>
    </cofactor>
    <text evidence="18 19">Binds 1 potassium ion per subunit.</text>
</comment>
<dbReference type="Proteomes" id="UP000003178">
    <property type="component" value="Unassembled WGS sequence"/>
</dbReference>
<dbReference type="GO" id="GO:0052856">
    <property type="term" value="F:NAD(P)HX epimerase activity"/>
    <property type="evidence" value="ECO:0007669"/>
    <property type="project" value="UniProtKB-UniRule"/>
</dbReference>
<keyword evidence="8 17" id="KW-0521">NADP</keyword>
<feature type="binding site" evidence="17">
    <location>
        <position position="261"/>
    </location>
    <ligand>
        <name>(6S)-NADPHX</name>
        <dbReference type="ChEBI" id="CHEBI:64076"/>
    </ligand>
</feature>
<dbReference type="InterPro" id="IPR029056">
    <property type="entry name" value="Ribokinase-like"/>
</dbReference>
<dbReference type="Gene3D" id="3.40.1190.20">
    <property type="match status" value="1"/>
</dbReference>
<dbReference type="PIRSF" id="PIRSF017184">
    <property type="entry name" value="Nnr"/>
    <property type="match status" value="1"/>
</dbReference>
<dbReference type="HAMAP" id="MF_01966">
    <property type="entry name" value="NADHX_epimerase"/>
    <property type="match status" value="1"/>
</dbReference>
<feature type="binding site" evidence="17">
    <location>
        <position position="438"/>
    </location>
    <ligand>
        <name>AMP</name>
        <dbReference type="ChEBI" id="CHEBI:456215"/>
    </ligand>
</feature>
<keyword evidence="9 18" id="KW-0630">Potassium</keyword>
<dbReference type="NCBIfam" id="TIGR00197">
    <property type="entry name" value="yjeF_nterm"/>
    <property type="match status" value="1"/>
</dbReference>
<feature type="binding site" evidence="18">
    <location>
        <position position="126"/>
    </location>
    <ligand>
        <name>K(+)</name>
        <dbReference type="ChEBI" id="CHEBI:29103"/>
    </ligand>
</feature>
<feature type="binding site" evidence="18">
    <location>
        <position position="56"/>
    </location>
    <ligand>
        <name>K(+)</name>
        <dbReference type="ChEBI" id="CHEBI:29103"/>
    </ligand>
</feature>
<feature type="binding site" evidence="17">
    <location>
        <position position="439"/>
    </location>
    <ligand>
        <name>(6S)-NADPHX</name>
        <dbReference type="ChEBI" id="CHEBI:64076"/>
    </ligand>
</feature>
<evidence type="ECO:0000256" key="1">
    <source>
        <dbReference type="ARBA" id="ARBA00000013"/>
    </source>
</evidence>
<evidence type="ECO:0000256" key="9">
    <source>
        <dbReference type="ARBA" id="ARBA00022958"/>
    </source>
</evidence>
<dbReference type="AlphaFoldDB" id="B6FW86"/>
<comment type="caution">
    <text evidence="22">The sequence shown here is derived from an EMBL/GenBank/DDBJ whole genome shotgun (WGS) entry which is preliminary data.</text>
</comment>
<keyword evidence="23" id="KW-1185">Reference proteome</keyword>
<keyword evidence="13" id="KW-0511">Multifunctional enzyme</keyword>
<dbReference type="eggNOG" id="COG0062">
    <property type="taxonomic scope" value="Bacteria"/>
</dbReference>
<dbReference type="GO" id="GO:0046872">
    <property type="term" value="F:metal ion binding"/>
    <property type="evidence" value="ECO:0007669"/>
    <property type="project" value="UniProtKB-UniRule"/>
</dbReference>
<evidence type="ECO:0000256" key="16">
    <source>
        <dbReference type="ARBA" id="ARBA00049209"/>
    </source>
</evidence>
<feature type="binding site" evidence="18">
    <location>
        <position position="162"/>
    </location>
    <ligand>
        <name>K(+)</name>
        <dbReference type="ChEBI" id="CHEBI:29103"/>
    </ligand>
</feature>
<comment type="similarity">
    <text evidence="3 19">In the N-terminal section; belongs to the NnrE/AIBP family.</text>
</comment>
<reference evidence="22 23" key="1">
    <citation type="submission" date="2008-09" db="EMBL/GenBank/DDBJ databases">
        <authorList>
            <person name="Fulton L."/>
            <person name="Clifton S."/>
            <person name="Fulton B."/>
            <person name="Xu J."/>
            <person name="Minx P."/>
            <person name="Pepin K.H."/>
            <person name="Johnson M."/>
            <person name="Thiruvilangam P."/>
            <person name="Bhonagiri V."/>
            <person name="Nash W.E."/>
            <person name="Mardis E.R."/>
            <person name="Wilson R.K."/>
        </authorList>
    </citation>
    <scope>NUCLEOTIDE SEQUENCE [LARGE SCALE GENOMIC DNA]</scope>
    <source>
        <strain evidence="22 23">DSM 13275</strain>
    </source>
</reference>
<dbReference type="CDD" id="cd01171">
    <property type="entry name" value="YXKO-related"/>
    <property type="match status" value="1"/>
</dbReference>
<gene>
    <name evidence="18" type="primary">nnrE</name>
    <name evidence="17" type="synonym">nnrD</name>
    <name evidence="22" type="ORF">CLOHIR_00135</name>
</gene>
<keyword evidence="12 17" id="KW-0456">Lyase</keyword>
<sequence length="499" mass="54672">MLVGTSNLTKNMDNACVTELEIPLIVMMENAVNSAIKNLDIDENNSYTLVCGVGNNGGDGLGIARKLSVIGKKVEVFLVGKKEKLTECSLINFKILENMGVNLRFLDDKNRIDLEEALKNSDACVDAIFGTGLKRDVGGIFAEAIDLINRFSKKTYAIDISSGLDSDIGEIRGIAVKAYKTISFEFYKRGFLNYRSDEYTGEIVVEEIGVPKFIKDKFHNGEFIMDKSEIARFINKKDKNAHKGNFGRVSIVAGSRGFYGAAKIATESAVKTGSGLVTLISDEDVQEKLCTVFTEAMTVNYSEEERVKKLIENSNAIGIGPGMGDNKTTLNILEEILKIVKCPVIIDADGINSLKNNKDILKNSNVETLITPHPAELSRITGFSMEYINENRIDAAKEAARNLKSIVLLKGNRTVITDGYTTYINMTGNSAMANGGMGDCLTGIITSLAGQRMNLFEAAVVGAYLHGYIGDKIAEEKYTVNATDIIEKIPYIMKEFEIL</sequence>
<dbReference type="InterPro" id="IPR030677">
    <property type="entry name" value="Nnr"/>
</dbReference>
<keyword evidence="10 17" id="KW-0520">NAD</keyword>
<comment type="similarity">
    <text evidence="18">Belongs to the NnrE/AIBP family.</text>
</comment>
<dbReference type="NCBIfam" id="TIGR00196">
    <property type="entry name" value="yjeF_cterm"/>
    <property type="match status" value="1"/>
</dbReference>
<keyword evidence="11 18" id="KW-0413">Isomerase</keyword>
<proteinExistence type="inferred from homology"/>
<feature type="binding site" evidence="17">
    <location>
        <position position="322"/>
    </location>
    <ligand>
        <name>(6S)-NADPHX</name>
        <dbReference type="ChEBI" id="CHEBI:64076"/>
    </ligand>
</feature>
<feature type="binding site" evidence="18">
    <location>
        <begin position="130"/>
        <end position="136"/>
    </location>
    <ligand>
        <name>(6S)-NADPHX</name>
        <dbReference type="ChEBI" id="CHEBI:64076"/>
    </ligand>
</feature>
<feature type="binding site" evidence="17">
    <location>
        <begin position="410"/>
        <end position="414"/>
    </location>
    <ligand>
        <name>AMP</name>
        <dbReference type="ChEBI" id="CHEBI:456215"/>
    </ligand>
</feature>
<evidence type="ECO:0000313" key="23">
    <source>
        <dbReference type="Proteomes" id="UP000003178"/>
    </source>
</evidence>
<evidence type="ECO:0000313" key="22">
    <source>
        <dbReference type="EMBL" id="EEA86213.1"/>
    </source>
</evidence>
<dbReference type="PANTHER" id="PTHR12592:SF0">
    <property type="entry name" value="ATP-DEPENDENT (S)-NAD(P)H-HYDRATE DEHYDRATASE"/>
    <property type="match status" value="1"/>
</dbReference>
<dbReference type="PROSITE" id="PS51383">
    <property type="entry name" value="YJEF_C_3"/>
    <property type="match status" value="1"/>
</dbReference>
<feature type="binding site" evidence="17">
    <location>
        <position position="373"/>
    </location>
    <ligand>
        <name>(6S)-NADPHX</name>
        <dbReference type="ChEBI" id="CHEBI:64076"/>
    </ligand>
</feature>
<dbReference type="Gene3D" id="3.40.50.10260">
    <property type="entry name" value="YjeF N-terminal domain"/>
    <property type="match status" value="1"/>
</dbReference>
<dbReference type="GO" id="GO:0110051">
    <property type="term" value="P:metabolite repair"/>
    <property type="evidence" value="ECO:0007669"/>
    <property type="project" value="TreeGrafter"/>
</dbReference>
<evidence type="ECO:0000256" key="13">
    <source>
        <dbReference type="ARBA" id="ARBA00023268"/>
    </source>
</evidence>